<evidence type="ECO:0000256" key="3">
    <source>
        <dbReference type="ARBA" id="ARBA00022457"/>
    </source>
</evidence>
<evidence type="ECO:0000256" key="6">
    <source>
        <dbReference type="ARBA" id="ARBA00022695"/>
    </source>
</evidence>
<dbReference type="InterPro" id="IPR017961">
    <property type="entry name" value="DNA_pol_Y-fam_little_finger"/>
</dbReference>
<protein>
    <recommendedName>
        <fullName evidence="15">DNA polymerase IV</fullName>
        <shortName evidence="15">Pol IV</shortName>
        <ecNumber evidence="15">2.7.7.7</ecNumber>
    </recommendedName>
</protein>
<keyword evidence="12 15" id="KW-0238">DNA-binding</keyword>
<sequence>MREKAGKGADRVEKTILLCDMNSFFASVHQSYNPQLRNKPVIVAGNPEKRKGIVVAASYDAKAKGVYTTMRFYRARKLCPEAVFVQPNHALYRRYSEAIMRFLRRIAPCEVASVDEAYLDISELVAKGHTARIIAEYIQDKLYRELLIPSSIGAGPTKLIAKMCADVKKPGGFVEMGARQYRTYFWPQTVGSLHGCGKSTAERLQRKGIRTIGELAAQPVEDLRSWFGKKGEYLHQAANGTYESPVNPERQKGEKSIGSSRTFAFDTMDQALIAKTAREFSEKLADKLKQKQKKAKTIVVEVKFDYRQAVSRSLALTGATDEAEEIYRAAMQLYEVYFSSQPLRLFGIRLHHLLDEEYEQLRFSF</sequence>
<dbReference type="Proteomes" id="UP000016511">
    <property type="component" value="Unassembled WGS sequence"/>
</dbReference>
<dbReference type="GO" id="GO:0009432">
    <property type="term" value="P:SOS response"/>
    <property type="evidence" value="ECO:0007669"/>
    <property type="project" value="TreeGrafter"/>
</dbReference>
<organism evidence="17 18">
    <name type="scientific">Aneurinibacillus aneurinilyticus ATCC 12856</name>
    <dbReference type="NCBI Taxonomy" id="649747"/>
    <lineage>
        <taxon>Bacteria</taxon>
        <taxon>Bacillati</taxon>
        <taxon>Bacillota</taxon>
        <taxon>Bacilli</taxon>
        <taxon>Bacillales</taxon>
        <taxon>Paenibacillaceae</taxon>
        <taxon>Aneurinibacillus group</taxon>
        <taxon>Aneurinibacillus</taxon>
    </lineage>
</organism>
<comment type="function">
    <text evidence="15">Poorly processive, error-prone DNA polymerase involved in untargeted mutagenesis. Copies undamaged DNA at stalled replication forks, which arise in vivo from mismatched or misaligned primer ends. These misaligned primers can be extended by PolIV. Exhibits no 3'-5' exonuclease (proofreading) activity. May be involved in translesional synthesis, in conjunction with the beta clamp from PolIII.</text>
</comment>
<reference evidence="17 18" key="1">
    <citation type="submission" date="2013-08" db="EMBL/GenBank/DDBJ databases">
        <authorList>
            <person name="Weinstock G."/>
            <person name="Sodergren E."/>
            <person name="Wylie T."/>
            <person name="Fulton L."/>
            <person name="Fulton R."/>
            <person name="Fronick C."/>
            <person name="O'Laughlin M."/>
            <person name="Godfrey J."/>
            <person name="Miner T."/>
            <person name="Herter B."/>
            <person name="Appelbaum E."/>
            <person name="Cordes M."/>
            <person name="Lek S."/>
            <person name="Wollam A."/>
            <person name="Pepin K.H."/>
            <person name="Palsikar V.B."/>
            <person name="Mitreva M."/>
            <person name="Wilson R.K."/>
        </authorList>
    </citation>
    <scope>NUCLEOTIDE SEQUENCE [LARGE SCALE GENOMIC DNA]</scope>
    <source>
        <strain evidence="17 18">ATCC 12856</strain>
    </source>
</reference>
<evidence type="ECO:0000256" key="12">
    <source>
        <dbReference type="ARBA" id="ARBA00023125"/>
    </source>
</evidence>
<dbReference type="GO" id="GO:0005829">
    <property type="term" value="C:cytosol"/>
    <property type="evidence" value="ECO:0007669"/>
    <property type="project" value="TreeGrafter"/>
</dbReference>
<keyword evidence="7 15" id="KW-0235">DNA replication</keyword>
<name>U1X613_ANEAE</name>
<keyword evidence="11 15" id="KW-0239">DNA-directed DNA polymerase</keyword>
<evidence type="ECO:0000313" key="18">
    <source>
        <dbReference type="Proteomes" id="UP000016511"/>
    </source>
</evidence>
<dbReference type="PANTHER" id="PTHR11076:SF33">
    <property type="entry name" value="DNA POLYMERASE KAPPA"/>
    <property type="match status" value="1"/>
</dbReference>
<evidence type="ECO:0000256" key="8">
    <source>
        <dbReference type="ARBA" id="ARBA00022723"/>
    </source>
</evidence>
<keyword evidence="13 15" id="KW-0234">DNA repair</keyword>
<evidence type="ECO:0000256" key="15">
    <source>
        <dbReference type="HAMAP-Rule" id="MF_01113"/>
    </source>
</evidence>
<dbReference type="InterPro" id="IPR043502">
    <property type="entry name" value="DNA/RNA_pol_sf"/>
</dbReference>
<comment type="similarity">
    <text evidence="2 15">Belongs to the DNA polymerase type-Y family.</text>
</comment>
<keyword evidence="4 15" id="KW-0963">Cytoplasm</keyword>
<dbReference type="EC" id="2.7.7.7" evidence="15"/>
<dbReference type="HAMAP" id="MF_01113">
    <property type="entry name" value="DNApol_IV"/>
    <property type="match status" value="1"/>
</dbReference>
<keyword evidence="18" id="KW-1185">Reference proteome</keyword>
<dbReference type="AlphaFoldDB" id="U1X613"/>
<evidence type="ECO:0000256" key="2">
    <source>
        <dbReference type="ARBA" id="ARBA00010945"/>
    </source>
</evidence>
<accession>U1X613</accession>
<dbReference type="CDD" id="cd03586">
    <property type="entry name" value="PolY_Pol_IV_kappa"/>
    <property type="match status" value="1"/>
</dbReference>
<evidence type="ECO:0000256" key="5">
    <source>
        <dbReference type="ARBA" id="ARBA00022679"/>
    </source>
</evidence>
<evidence type="ECO:0000256" key="13">
    <source>
        <dbReference type="ARBA" id="ARBA00023204"/>
    </source>
</evidence>
<evidence type="ECO:0000313" key="17">
    <source>
        <dbReference type="EMBL" id="ERI10415.1"/>
    </source>
</evidence>
<keyword evidence="8 15" id="KW-0479">Metal-binding</keyword>
<dbReference type="InterPro" id="IPR001126">
    <property type="entry name" value="UmuC"/>
</dbReference>
<evidence type="ECO:0000256" key="9">
    <source>
        <dbReference type="ARBA" id="ARBA00022763"/>
    </source>
</evidence>
<dbReference type="InterPro" id="IPR050116">
    <property type="entry name" value="DNA_polymerase-Y"/>
</dbReference>
<evidence type="ECO:0000256" key="1">
    <source>
        <dbReference type="ARBA" id="ARBA00004496"/>
    </source>
</evidence>
<evidence type="ECO:0000259" key="16">
    <source>
        <dbReference type="PROSITE" id="PS50173"/>
    </source>
</evidence>
<dbReference type="Pfam" id="PF00817">
    <property type="entry name" value="IMS"/>
    <property type="match status" value="1"/>
</dbReference>
<dbReference type="SUPFAM" id="SSF56672">
    <property type="entry name" value="DNA/RNA polymerases"/>
    <property type="match status" value="1"/>
</dbReference>
<evidence type="ECO:0000256" key="4">
    <source>
        <dbReference type="ARBA" id="ARBA00022490"/>
    </source>
</evidence>
<dbReference type="HOGENOM" id="CLU_012348_1_1_9"/>
<comment type="subunit">
    <text evidence="15">Monomer.</text>
</comment>
<dbReference type="Gene3D" id="3.40.1170.60">
    <property type="match status" value="1"/>
</dbReference>
<dbReference type="PROSITE" id="PS50173">
    <property type="entry name" value="UMUC"/>
    <property type="match status" value="1"/>
</dbReference>
<feature type="binding site" evidence="15">
    <location>
        <position position="115"/>
    </location>
    <ligand>
        <name>Mg(2+)</name>
        <dbReference type="ChEBI" id="CHEBI:18420"/>
    </ligand>
</feature>
<keyword evidence="3 15" id="KW-0515">Mutator protein</keyword>
<dbReference type="GO" id="GO:0000287">
    <property type="term" value="F:magnesium ion binding"/>
    <property type="evidence" value="ECO:0007669"/>
    <property type="project" value="UniProtKB-UniRule"/>
</dbReference>
<dbReference type="GO" id="GO:0006281">
    <property type="term" value="P:DNA repair"/>
    <property type="evidence" value="ECO:0007669"/>
    <property type="project" value="UniProtKB-UniRule"/>
</dbReference>
<feature type="binding site" evidence="15">
    <location>
        <position position="20"/>
    </location>
    <ligand>
        <name>Mg(2+)</name>
        <dbReference type="ChEBI" id="CHEBI:18420"/>
    </ligand>
</feature>
<dbReference type="PATRIC" id="fig|649747.3.peg.1356"/>
<dbReference type="InterPro" id="IPR036775">
    <property type="entry name" value="DNA_pol_Y-fam_lit_finger_sf"/>
</dbReference>
<proteinExistence type="inferred from homology"/>
<gene>
    <name evidence="15" type="primary">dinB</name>
    <name evidence="17" type="ORF">HMPREF0083_01494</name>
</gene>
<feature type="active site" evidence="15">
    <location>
        <position position="116"/>
    </location>
</feature>
<comment type="catalytic activity">
    <reaction evidence="14 15">
        <text>DNA(n) + a 2'-deoxyribonucleoside 5'-triphosphate = DNA(n+1) + diphosphate</text>
        <dbReference type="Rhea" id="RHEA:22508"/>
        <dbReference type="Rhea" id="RHEA-COMP:17339"/>
        <dbReference type="Rhea" id="RHEA-COMP:17340"/>
        <dbReference type="ChEBI" id="CHEBI:33019"/>
        <dbReference type="ChEBI" id="CHEBI:61560"/>
        <dbReference type="ChEBI" id="CHEBI:173112"/>
        <dbReference type="EC" id="2.7.7.7"/>
    </reaction>
</comment>
<evidence type="ECO:0000256" key="10">
    <source>
        <dbReference type="ARBA" id="ARBA00022842"/>
    </source>
</evidence>
<dbReference type="GO" id="GO:0006261">
    <property type="term" value="P:DNA-templated DNA replication"/>
    <property type="evidence" value="ECO:0007669"/>
    <property type="project" value="UniProtKB-UniRule"/>
</dbReference>
<keyword evidence="9 15" id="KW-0227">DNA damage</keyword>
<dbReference type="GO" id="GO:0003684">
    <property type="term" value="F:damaged DNA binding"/>
    <property type="evidence" value="ECO:0007669"/>
    <property type="project" value="InterPro"/>
</dbReference>
<keyword evidence="6 15" id="KW-0548">Nucleotidyltransferase</keyword>
<comment type="subcellular location">
    <subcellularLocation>
        <location evidence="1 15">Cytoplasm</location>
    </subcellularLocation>
</comment>
<dbReference type="PANTHER" id="PTHR11076">
    <property type="entry name" value="DNA REPAIR POLYMERASE UMUC / TRANSFERASE FAMILY MEMBER"/>
    <property type="match status" value="1"/>
</dbReference>
<dbReference type="eggNOG" id="COG0389">
    <property type="taxonomic scope" value="Bacteria"/>
</dbReference>
<keyword evidence="10 15" id="KW-0460">Magnesium</keyword>
<dbReference type="EMBL" id="AWSJ01000096">
    <property type="protein sequence ID" value="ERI10415.1"/>
    <property type="molecule type" value="Genomic_DNA"/>
</dbReference>
<dbReference type="InterPro" id="IPR022880">
    <property type="entry name" value="DNApol_IV"/>
</dbReference>
<feature type="site" description="Substrate discrimination" evidence="15">
    <location>
        <position position="25"/>
    </location>
</feature>
<keyword evidence="5 15" id="KW-0808">Transferase</keyword>
<comment type="caution">
    <text evidence="17">The sequence shown here is derived from an EMBL/GenBank/DDBJ whole genome shotgun (WGS) entry which is preliminary data.</text>
</comment>
<dbReference type="Gene3D" id="3.30.1490.100">
    <property type="entry name" value="DNA polymerase, Y-family, little finger domain"/>
    <property type="match status" value="1"/>
</dbReference>
<dbReference type="Pfam" id="PF11799">
    <property type="entry name" value="IMS_C"/>
    <property type="match status" value="1"/>
</dbReference>
<evidence type="ECO:0000256" key="7">
    <source>
        <dbReference type="ARBA" id="ARBA00022705"/>
    </source>
</evidence>
<dbReference type="InterPro" id="IPR053848">
    <property type="entry name" value="IMS_HHH_1"/>
</dbReference>
<comment type="cofactor">
    <cofactor evidence="15">
        <name>Mg(2+)</name>
        <dbReference type="ChEBI" id="CHEBI:18420"/>
    </cofactor>
    <text evidence="15">Binds 2 magnesium ions per subunit.</text>
</comment>
<dbReference type="STRING" id="649747.HMPREF0083_01494"/>
<dbReference type="Pfam" id="PF21999">
    <property type="entry name" value="IMS_HHH_1"/>
    <property type="match status" value="1"/>
</dbReference>
<evidence type="ECO:0000256" key="14">
    <source>
        <dbReference type="ARBA" id="ARBA00049244"/>
    </source>
</evidence>
<feature type="domain" description="UmuC" evidence="16">
    <location>
        <begin position="16"/>
        <end position="197"/>
    </location>
</feature>
<dbReference type="GO" id="GO:0042276">
    <property type="term" value="P:error-prone translesion synthesis"/>
    <property type="evidence" value="ECO:0007669"/>
    <property type="project" value="TreeGrafter"/>
</dbReference>
<dbReference type="GO" id="GO:0003887">
    <property type="term" value="F:DNA-directed DNA polymerase activity"/>
    <property type="evidence" value="ECO:0007669"/>
    <property type="project" value="UniProtKB-UniRule"/>
</dbReference>
<dbReference type="Gene3D" id="3.30.70.270">
    <property type="match status" value="1"/>
</dbReference>
<dbReference type="Gene3D" id="1.10.150.20">
    <property type="entry name" value="5' to 3' exonuclease, C-terminal subdomain"/>
    <property type="match status" value="1"/>
</dbReference>
<dbReference type="InterPro" id="IPR043128">
    <property type="entry name" value="Rev_trsase/Diguanyl_cyclase"/>
</dbReference>
<dbReference type="SUPFAM" id="SSF100879">
    <property type="entry name" value="Lesion bypass DNA polymerase (Y-family), little finger domain"/>
    <property type="match status" value="1"/>
</dbReference>
<evidence type="ECO:0000256" key="11">
    <source>
        <dbReference type="ARBA" id="ARBA00022932"/>
    </source>
</evidence>